<dbReference type="Pfam" id="PF13599">
    <property type="entry name" value="Pentapeptide_4"/>
    <property type="match status" value="1"/>
</dbReference>
<dbReference type="InterPro" id="IPR001646">
    <property type="entry name" value="5peptide_repeat"/>
</dbReference>
<sequence length="338" mass="38574">MFFHKRINRNGKVSRKIISRVIQNHPILTMSLIGAFLSVIIIGVTAKWSLISSIIMPEYTLGLYNRAFWENFMVEAHGFLLDFIMFGILVFGMDRLRMSREQRSKTIRRQREETERMEEELSDFAALDLPEVNVKKVGHIKRLQRLGVRVFDVTQLTINRCNIKELVFTSGSRLIGLQLQNGHMTEIKFDEVAMRSSFFNNTKIKSCSWTKCDLRNLVLKDCTAKGVKFVECELTNADLRQANLTAAKFNGSSMEGVKFEGAVLNRADLGNVINLDLNALSLAKSIDYIYLDLELLKELKKLKPNMKISESISGQWGIEPQHQQIDCTVDTIVASECN</sequence>
<protein>
    <recommendedName>
        <fullName evidence="5">Pentapeptide repeat-containing protein</fullName>
    </recommendedName>
</protein>
<dbReference type="EMBL" id="CP041614">
    <property type="protein sequence ID" value="QDO82424.1"/>
    <property type="molecule type" value="Genomic_DNA"/>
</dbReference>
<gene>
    <name evidence="3" type="ORF">FM037_03150</name>
</gene>
<keyword evidence="4" id="KW-1185">Reference proteome</keyword>
<feature type="transmembrane region" description="Helical" evidence="2">
    <location>
        <begin position="27"/>
        <end position="56"/>
    </location>
</feature>
<evidence type="ECO:0000256" key="2">
    <source>
        <dbReference type="SAM" id="Phobius"/>
    </source>
</evidence>
<keyword evidence="2" id="KW-1133">Transmembrane helix</keyword>
<feature type="transmembrane region" description="Helical" evidence="2">
    <location>
        <begin position="76"/>
        <end position="93"/>
    </location>
</feature>
<reference evidence="3 4" key="1">
    <citation type="submission" date="2019-07" db="EMBL/GenBank/DDBJ databases">
        <title>Shewanella sp. YLB-06 whole genomic sequence.</title>
        <authorList>
            <person name="Yu L."/>
        </authorList>
    </citation>
    <scope>NUCLEOTIDE SEQUENCE [LARGE SCALE GENOMIC DNA]</scope>
    <source>
        <strain evidence="3 4">YLB-06</strain>
    </source>
</reference>
<keyword evidence="2" id="KW-0812">Transmembrane</keyword>
<organism evidence="3 4">
    <name type="scientific">Shewanella psychropiezotolerans</name>
    <dbReference type="NCBI Taxonomy" id="2593655"/>
    <lineage>
        <taxon>Bacteria</taxon>
        <taxon>Pseudomonadati</taxon>
        <taxon>Pseudomonadota</taxon>
        <taxon>Gammaproteobacteria</taxon>
        <taxon>Alteromonadales</taxon>
        <taxon>Shewanellaceae</taxon>
        <taxon>Shewanella</taxon>
    </lineage>
</organism>
<keyword evidence="2" id="KW-0472">Membrane</keyword>
<dbReference type="PANTHER" id="PTHR14136:SF17">
    <property type="entry name" value="BTB_POZ DOMAIN-CONTAINING PROTEIN KCTD9"/>
    <property type="match status" value="1"/>
</dbReference>
<dbReference type="Gene3D" id="2.160.20.80">
    <property type="entry name" value="E3 ubiquitin-protein ligase SopA"/>
    <property type="match status" value="1"/>
</dbReference>
<feature type="coiled-coil region" evidence="1">
    <location>
        <begin position="100"/>
        <end position="127"/>
    </location>
</feature>
<proteinExistence type="predicted"/>
<name>A0ABX5WTM4_9GAMM</name>
<dbReference type="Proteomes" id="UP000315947">
    <property type="component" value="Chromosome"/>
</dbReference>
<evidence type="ECO:0008006" key="5">
    <source>
        <dbReference type="Google" id="ProtNLM"/>
    </source>
</evidence>
<evidence type="ECO:0000313" key="4">
    <source>
        <dbReference type="Proteomes" id="UP000315947"/>
    </source>
</evidence>
<evidence type="ECO:0000256" key="1">
    <source>
        <dbReference type="SAM" id="Coils"/>
    </source>
</evidence>
<dbReference type="InterPro" id="IPR051082">
    <property type="entry name" value="Pentapeptide-BTB/POZ_domain"/>
</dbReference>
<accession>A0ABX5WTM4</accession>
<evidence type="ECO:0000313" key="3">
    <source>
        <dbReference type="EMBL" id="QDO82424.1"/>
    </source>
</evidence>
<dbReference type="PANTHER" id="PTHR14136">
    <property type="entry name" value="BTB_POZ DOMAIN-CONTAINING PROTEIN KCTD9"/>
    <property type="match status" value="1"/>
</dbReference>
<keyword evidence="1" id="KW-0175">Coiled coil</keyword>
<dbReference type="SUPFAM" id="SSF141571">
    <property type="entry name" value="Pentapeptide repeat-like"/>
    <property type="match status" value="1"/>
</dbReference>